<accession>A0A5E7JVZ6</accession>
<dbReference type="InterPro" id="IPR014710">
    <property type="entry name" value="RmlC-like_jellyroll"/>
</dbReference>
<dbReference type="Pfam" id="PF06172">
    <property type="entry name" value="Cupin_5"/>
    <property type="match status" value="1"/>
</dbReference>
<dbReference type="OrthoDB" id="9798288at2"/>
<dbReference type="PANTHER" id="PTHR33387">
    <property type="entry name" value="RMLC-LIKE JELLY ROLL FOLD PROTEIN"/>
    <property type="match status" value="1"/>
</dbReference>
<dbReference type="Proteomes" id="UP000375525">
    <property type="component" value="Unassembled WGS sequence"/>
</dbReference>
<dbReference type="InterPro" id="IPR011051">
    <property type="entry name" value="RmlC_Cupin_sf"/>
</dbReference>
<dbReference type="AlphaFoldDB" id="A0A5E7JVZ6"/>
<dbReference type="PANTHER" id="PTHR33387:SF3">
    <property type="entry name" value="DUF985 DOMAIN-CONTAINING PROTEIN"/>
    <property type="match status" value="1"/>
</dbReference>
<evidence type="ECO:0000259" key="1">
    <source>
        <dbReference type="Pfam" id="PF06172"/>
    </source>
</evidence>
<dbReference type="RefSeq" id="WP_150779898.1">
    <property type="nucleotide sequence ID" value="NZ_CABVIH010000010.1"/>
</dbReference>
<sequence length="167" mass="18542">MDFKTPGIKELVASLDLEPHVEGGYYRRTYQSDNMVTTTGGQRDRMTSIYYLLTKDSPIGHFHLNHSDIVHYYHLGDAIAYSLIFPDGTLETIMMGSDVVEGECLQLHVPGGVWKASRLMVGSAGFGLISEAVSPGFDYADMQLGDRQKLSARFPEHSVLVEKLTRG</sequence>
<reference evidence="2 3" key="1">
    <citation type="submission" date="2019-09" db="EMBL/GenBank/DDBJ databases">
        <authorList>
            <person name="Chandra G."/>
            <person name="Truman W A."/>
        </authorList>
    </citation>
    <scope>NUCLEOTIDE SEQUENCE [LARGE SCALE GENOMIC DNA]</scope>
    <source>
        <strain evidence="2">PS880</strain>
    </source>
</reference>
<protein>
    <recommendedName>
        <fullName evidence="1">DUF985 domain-containing protein</fullName>
    </recommendedName>
</protein>
<dbReference type="Gene3D" id="2.60.120.10">
    <property type="entry name" value="Jelly Rolls"/>
    <property type="match status" value="1"/>
</dbReference>
<dbReference type="InterPro" id="IPR009327">
    <property type="entry name" value="Cupin_DUF985"/>
</dbReference>
<dbReference type="EMBL" id="CABVIH010000010">
    <property type="protein sequence ID" value="VVO92845.1"/>
    <property type="molecule type" value="Genomic_DNA"/>
</dbReference>
<feature type="domain" description="DUF985" evidence="1">
    <location>
        <begin position="9"/>
        <end position="144"/>
    </location>
</feature>
<organism evidence="2 3">
    <name type="scientific">Pseudomonas fluorescens</name>
    <dbReference type="NCBI Taxonomy" id="294"/>
    <lineage>
        <taxon>Bacteria</taxon>
        <taxon>Pseudomonadati</taxon>
        <taxon>Pseudomonadota</taxon>
        <taxon>Gammaproteobacteria</taxon>
        <taxon>Pseudomonadales</taxon>
        <taxon>Pseudomonadaceae</taxon>
        <taxon>Pseudomonas</taxon>
    </lineage>
</organism>
<evidence type="ECO:0000313" key="3">
    <source>
        <dbReference type="Proteomes" id="UP000375525"/>
    </source>
</evidence>
<proteinExistence type="predicted"/>
<gene>
    <name evidence="2" type="ORF">PS880_02400</name>
</gene>
<dbReference type="SUPFAM" id="SSF51182">
    <property type="entry name" value="RmlC-like cupins"/>
    <property type="match status" value="1"/>
</dbReference>
<evidence type="ECO:0000313" key="2">
    <source>
        <dbReference type="EMBL" id="VVO92845.1"/>
    </source>
</evidence>
<dbReference type="CDD" id="cd06121">
    <property type="entry name" value="cupin_YML079wp"/>
    <property type="match status" value="1"/>
</dbReference>
<name>A0A5E7JVZ6_PSEFL</name>
<dbReference type="InterPro" id="IPR039935">
    <property type="entry name" value="YML079W-like"/>
</dbReference>